<gene>
    <name evidence="2" type="ORF">G7087_13800</name>
</gene>
<proteinExistence type="predicted"/>
<organism evidence="2 3">
    <name type="scientific">Rubrivivax benzoatilyticus</name>
    <dbReference type="NCBI Taxonomy" id="316997"/>
    <lineage>
        <taxon>Bacteria</taxon>
        <taxon>Pseudomonadati</taxon>
        <taxon>Pseudomonadota</taxon>
        <taxon>Betaproteobacteria</taxon>
        <taxon>Burkholderiales</taxon>
        <taxon>Sphaerotilaceae</taxon>
        <taxon>Rubrivivax</taxon>
    </lineage>
</organism>
<evidence type="ECO:0000313" key="3">
    <source>
        <dbReference type="Proteomes" id="UP000802098"/>
    </source>
</evidence>
<dbReference type="Proteomes" id="UP000802098">
    <property type="component" value="Unassembled WGS sequence"/>
</dbReference>
<keyword evidence="1" id="KW-0732">Signal</keyword>
<reference evidence="2 3" key="1">
    <citation type="submission" date="2020-03" db="EMBL/GenBank/DDBJ databases">
        <title>Rubrivivax benzoatilyticus JA2 (sequenced after 10 years sub-culturing).</title>
        <authorList>
            <person name="Gupta D."/>
            <person name="Chintalapati S."/>
            <person name="Chintalapati V.R."/>
        </authorList>
    </citation>
    <scope>NUCLEOTIDE SEQUENCE [LARGE SCALE GENOMIC DNA]</scope>
    <source>
        <strain evidence="2 3">JA2-Mal</strain>
    </source>
</reference>
<feature type="signal peptide" evidence="1">
    <location>
        <begin position="1"/>
        <end position="22"/>
    </location>
</feature>
<dbReference type="EMBL" id="JAAOCD010000006">
    <property type="protein sequence ID" value="NHK99455.1"/>
    <property type="molecule type" value="Genomic_DNA"/>
</dbReference>
<feature type="chain" id="PRO_5045106400" evidence="1">
    <location>
        <begin position="23"/>
        <end position="201"/>
    </location>
</feature>
<name>A0ABX0HWR4_9BURK</name>
<keyword evidence="3" id="KW-1185">Reference proteome</keyword>
<comment type="caution">
    <text evidence="2">The sequence shown here is derived from an EMBL/GenBank/DDBJ whole genome shotgun (WGS) entry which is preliminary data.</text>
</comment>
<evidence type="ECO:0000313" key="2">
    <source>
        <dbReference type="EMBL" id="NHK99455.1"/>
    </source>
</evidence>
<evidence type="ECO:0000256" key="1">
    <source>
        <dbReference type="SAM" id="SignalP"/>
    </source>
</evidence>
<protein>
    <submittedName>
        <fullName evidence="2">Uncharacterized protein</fullName>
    </submittedName>
</protein>
<dbReference type="RefSeq" id="WP_009857342.1">
    <property type="nucleotide sequence ID" value="NZ_JAAOCD010000006.1"/>
</dbReference>
<sequence>MLRVAGGAAPASLLLVGRPVHATTLSCLSTSAWGSMMVNPSASVTTRAIANGTKIQAWSLDQWCRNLEQVGIGRPWDKLCGSLDSKKFGSNFDGWKRTVLVSHFDVPRPSGLHTKDVLLFDLLNKINNCAGLDDFPRHMVVACLNQRLLQGKGVDIDPTRCVPLLDVNQMASGSYTLPSGKYWGRAEILDYVKNNNVSRPI</sequence>
<accession>A0ABX0HWR4</accession>